<dbReference type="EMBL" id="CP009888">
    <property type="protein sequence ID" value="AIY64951.1"/>
    <property type="molecule type" value="Genomic_DNA"/>
</dbReference>
<proteinExistence type="inferred from homology"/>
<evidence type="ECO:0000256" key="1">
    <source>
        <dbReference type="ARBA" id="ARBA00001933"/>
    </source>
</evidence>
<dbReference type="InterPro" id="IPR015421">
    <property type="entry name" value="PyrdxlP-dep_Trfase_major"/>
</dbReference>
<dbReference type="PANTHER" id="PTHR43713:SF3">
    <property type="entry name" value="GLUTAMATE-1-SEMIALDEHYDE 2,1-AMINOMUTASE 1, CHLOROPLASTIC-RELATED"/>
    <property type="match status" value="1"/>
</dbReference>
<dbReference type="GO" id="GO:0008483">
    <property type="term" value="F:transaminase activity"/>
    <property type="evidence" value="ECO:0007669"/>
    <property type="project" value="UniProtKB-KW"/>
</dbReference>
<dbReference type="GO" id="GO:0030170">
    <property type="term" value="F:pyridoxal phosphate binding"/>
    <property type="evidence" value="ECO:0007669"/>
    <property type="project" value="InterPro"/>
</dbReference>
<dbReference type="HOGENOM" id="CLU_016922_1_4_6"/>
<reference evidence="4 5" key="1">
    <citation type="submission" date="2014-11" db="EMBL/GenBank/DDBJ databases">
        <title>Complete Genome Sequence of Pseudoalteromonas sp. Strain OCN003 Isolated from Kaneohe Bay, Oahu, Hawaii.</title>
        <authorList>
            <person name="Beurmann S."/>
            <person name="Videau P."/>
            <person name="Ushijima B."/>
            <person name="Smith A.M."/>
            <person name="Aeby G.S."/>
            <person name="Callahan S.M."/>
            <person name="Belcaid M."/>
        </authorList>
    </citation>
    <scope>NUCLEOTIDE SEQUENCE [LARGE SCALE GENOMIC DNA]</scope>
    <source>
        <strain evidence="4 5">OCN003</strain>
    </source>
</reference>
<keyword evidence="4" id="KW-0032">Aminotransferase</keyword>
<comment type="similarity">
    <text evidence="3">Belongs to the class-III pyridoxal-phosphate-dependent aminotransferase family.</text>
</comment>
<dbReference type="STRING" id="1348114.OM33_07150"/>
<dbReference type="OrthoDB" id="9801052at2"/>
<dbReference type="AlphaFoldDB" id="A0A0A7EFW5"/>
<keyword evidence="5" id="KW-1185">Reference proteome</keyword>
<dbReference type="Proteomes" id="UP000030341">
    <property type="component" value="Chromosome 1"/>
</dbReference>
<organism evidence="4 5">
    <name type="scientific">Pseudoalteromonas piratica</name>
    <dbReference type="NCBI Taxonomy" id="1348114"/>
    <lineage>
        <taxon>Bacteria</taxon>
        <taxon>Pseudomonadati</taxon>
        <taxon>Pseudomonadota</taxon>
        <taxon>Gammaproteobacteria</taxon>
        <taxon>Alteromonadales</taxon>
        <taxon>Pseudoalteromonadaceae</taxon>
        <taxon>Pseudoalteromonas</taxon>
    </lineage>
</organism>
<evidence type="ECO:0000256" key="2">
    <source>
        <dbReference type="ARBA" id="ARBA00022898"/>
    </source>
</evidence>
<dbReference type="Gene3D" id="3.90.1150.10">
    <property type="entry name" value="Aspartate Aminotransferase, domain 1"/>
    <property type="match status" value="1"/>
</dbReference>
<dbReference type="SUPFAM" id="SSF53383">
    <property type="entry name" value="PLP-dependent transferases"/>
    <property type="match status" value="1"/>
</dbReference>
<evidence type="ECO:0000313" key="4">
    <source>
        <dbReference type="EMBL" id="AIY64951.1"/>
    </source>
</evidence>
<dbReference type="RefSeq" id="WP_038640398.1">
    <property type="nucleotide sequence ID" value="NZ_CP009888.1"/>
</dbReference>
<comment type="cofactor">
    <cofactor evidence="1">
        <name>pyridoxal 5'-phosphate</name>
        <dbReference type="ChEBI" id="CHEBI:597326"/>
    </cofactor>
</comment>
<accession>A0A0A7EFW5</accession>
<dbReference type="KEGG" id="pseo:OM33_07150"/>
<dbReference type="InterPro" id="IPR015424">
    <property type="entry name" value="PyrdxlP-dep_Trfase"/>
</dbReference>
<evidence type="ECO:0000256" key="3">
    <source>
        <dbReference type="RuleBase" id="RU003560"/>
    </source>
</evidence>
<gene>
    <name evidence="4" type="ORF">OM33_07150</name>
</gene>
<sequence>MSLKENSGAKLWQRAKQIIPGGNQLLSKRAEMFLPEAWPAYYSKAKGCEIWDLDNNHYYDFSIMGIGTSSLGYAHSAVTQAVVDAIHNGSMASLNCPEEVALAEKLLAIHTWAGAARFTRTGGESCALAIRIARAYAKRDMVAFCGYHGWHDWYLATNIINNENLDEQLLPGLQPAGVPQQLGGSAIPFKEGDIQGFKQIIEKHGERLGVVMMEVFRHGQPDLAFIREVRALCDQHNIVLVFDEISSGFRLNTGASHLLWDIEPDICVLGKALGNGHPIGAVIGKHDVMDAAQLSFISSSYWTERVGFVAALKTLEVFEKEKVPLQLNQTGQYLKTGLEAIINDTGFELSIIGIDSVPIFIFPGENPLATKTLFTQEMLKRGFLASNVIYLSIAHTPELVDKYLVAVEEVFIFIKQAMDNGVALETLLENQVCHSGFQRLN</sequence>
<dbReference type="PANTHER" id="PTHR43713">
    <property type="entry name" value="GLUTAMATE-1-SEMIALDEHYDE 2,1-AMINOMUTASE"/>
    <property type="match status" value="1"/>
</dbReference>
<dbReference type="Gene3D" id="3.40.640.10">
    <property type="entry name" value="Type I PLP-dependent aspartate aminotransferase-like (Major domain)"/>
    <property type="match status" value="1"/>
</dbReference>
<dbReference type="Pfam" id="PF00202">
    <property type="entry name" value="Aminotran_3"/>
    <property type="match status" value="1"/>
</dbReference>
<protein>
    <submittedName>
        <fullName evidence="4">Aminotransferase class III</fullName>
    </submittedName>
</protein>
<name>A0A0A7EFW5_9GAMM</name>
<evidence type="ECO:0000313" key="5">
    <source>
        <dbReference type="Proteomes" id="UP000030341"/>
    </source>
</evidence>
<dbReference type="InterPro" id="IPR015422">
    <property type="entry name" value="PyrdxlP-dep_Trfase_small"/>
</dbReference>
<keyword evidence="4" id="KW-0808">Transferase</keyword>
<keyword evidence="2 3" id="KW-0663">Pyridoxal phosphate</keyword>
<dbReference type="eggNOG" id="COG0001">
    <property type="taxonomic scope" value="Bacteria"/>
</dbReference>
<dbReference type="InterPro" id="IPR005814">
    <property type="entry name" value="Aminotrans_3"/>
</dbReference>